<dbReference type="AlphaFoldDB" id="I4EMY8"/>
<name>I4EMY8_9BACT</name>
<reference evidence="1 2" key="1">
    <citation type="journal article" date="2012" name="ISME J.">
        <title>Nitrification expanded: discovery, physiology and genomics of a nitrite-oxidizing bacterium from the phylum Chloroflexi.</title>
        <authorList>
            <person name="Sorokin D.Y."/>
            <person name="Lucker S."/>
            <person name="Vejmelkova D."/>
            <person name="Kostrikina N.A."/>
            <person name="Kleerebezem R."/>
            <person name="Rijpstra W.I."/>
            <person name="Damste J.S."/>
            <person name="Le Paslier D."/>
            <person name="Muyzer G."/>
            <person name="Wagner M."/>
            <person name="van Loosdrecht M.C."/>
            <person name="Daims H."/>
        </authorList>
    </citation>
    <scope>NUCLEOTIDE SEQUENCE [LARGE SCALE GENOMIC DNA]</scope>
    <source>
        <strain evidence="2">none</strain>
    </source>
</reference>
<accession>I4EMY8</accession>
<organism evidence="1 2">
    <name type="scientific">Nitrolancea hollandica Lb</name>
    <dbReference type="NCBI Taxonomy" id="1129897"/>
    <lineage>
        <taxon>Bacteria</taxon>
        <taxon>Pseudomonadati</taxon>
        <taxon>Thermomicrobiota</taxon>
        <taxon>Thermomicrobia</taxon>
        <taxon>Sphaerobacterales</taxon>
        <taxon>Sphaerobacterineae</taxon>
        <taxon>Sphaerobacteraceae</taxon>
        <taxon>Nitrolancea</taxon>
    </lineage>
</organism>
<sequence>MGIVKGSPKACLFIGVLFILNLGFCVFAQETSNEERKVCNNGFLVCSNVSSLSCYVCLVKLCD</sequence>
<evidence type="ECO:0000313" key="1">
    <source>
        <dbReference type="EMBL" id="CCF86051.1"/>
    </source>
</evidence>
<gene>
    <name evidence="1" type="ORF">NITHO_6910002</name>
</gene>
<dbReference type="Proteomes" id="UP000004221">
    <property type="component" value="Unassembled WGS sequence"/>
</dbReference>
<evidence type="ECO:0000313" key="2">
    <source>
        <dbReference type="Proteomes" id="UP000004221"/>
    </source>
</evidence>
<keyword evidence="2" id="KW-1185">Reference proteome</keyword>
<proteinExistence type="predicted"/>
<dbReference type="EMBL" id="CAGS01000658">
    <property type="protein sequence ID" value="CCF86051.1"/>
    <property type="molecule type" value="Genomic_DNA"/>
</dbReference>
<comment type="caution">
    <text evidence="1">The sequence shown here is derived from an EMBL/GenBank/DDBJ whole genome shotgun (WGS) entry which is preliminary data.</text>
</comment>
<protein>
    <submittedName>
        <fullName evidence="1">Uncharacterized protein</fullName>
    </submittedName>
</protein>